<proteinExistence type="predicted"/>
<gene>
    <name evidence="2" type="ORF">TDUB1175_LOCUS189</name>
</gene>
<accession>A0A7R9VBJ3</accession>
<feature type="region of interest" description="Disordered" evidence="1">
    <location>
        <begin position="72"/>
        <end position="94"/>
    </location>
</feature>
<sequence length="176" mass="19359">MKERPVGELHGEVDIVEQRGPDEGLRRGYGAVEMDGSHGWNNRPMSQACPRQDMDERGSLLRSHLSMTVGSSHDYDTIESEGRSGCMKKDPSEEKAATDADDYLAMGVLARAFPERFSALVVTLLVEIPTLFIISGGSDQLCQLIGRRRYQLLIAFLPLTSAISGNVGECLLLSWC</sequence>
<name>A0A7R9VBJ3_9STRA</name>
<dbReference type="EMBL" id="HBED01000303">
    <property type="protein sequence ID" value="CAD8290737.1"/>
    <property type="molecule type" value="Transcribed_RNA"/>
</dbReference>
<protein>
    <submittedName>
        <fullName evidence="2">Uncharacterized protein</fullName>
    </submittedName>
</protein>
<evidence type="ECO:0000256" key="1">
    <source>
        <dbReference type="SAM" id="MobiDB-lite"/>
    </source>
</evidence>
<reference evidence="2" key="1">
    <citation type="submission" date="2021-01" db="EMBL/GenBank/DDBJ databases">
        <authorList>
            <person name="Corre E."/>
            <person name="Pelletier E."/>
            <person name="Niang G."/>
            <person name="Scheremetjew M."/>
            <person name="Finn R."/>
            <person name="Kale V."/>
            <person name="Holt S."/>
            <person name="Cochrane G."/>
            <person name="Meng A."/>
            <person name="Brown T."/>
            <person name="Cohen L."/>
        </authorList>
    </citation>
    <scope>NUCLEOTIDE SEQUENCE</scope>
    <source>
        <strain evidence="2">CCMP147</strain>
    </source>
</reference>
<evidence type="ECO:0000313" key="2">
    <source>
        <dbReference type="EMBL" id="CAD8290737.1"/>
    </source>
</evidence>
<dbReference type="AlphaFoldDB" id="A0A7R9VBJ3"/>
<organism evidence="2">
    <name type="scientific">Pseudictyota dubia</name>
    <dbReference type="NCBI Taxonomy" id="2749911"/>
    <lineage>
        <taxon>Eukaryota</taxon>
        <taxon>Sar</taxon>
        <taxon>Stramenopiles</taxon>
        <taxon>Ochrophyta</taxon>
        <taxon>Bacillariophyta</taxon>
        <taxon>Mediophyceae</taxon>
        <taxon>Biddulphiophycidae</taxon>
        <taxon>Eupodiscales</taxon>
        <taxon>Odontellaceae</taxon>
        <taxon>Pseudictyota</taxon>
    </lineage>
</organism>
<feature type="compositionally biased region" description="Basic and acidic residues" evidence="1">
    <location>
        <begin position="73"/>
        <end position="94"/>
    </location>
</feature>